<evidence type="ECO:0000259" key="1">
    <source>
        <dbReference type="Pfam" id="PF18270"/>
    </source>
</evidence>
<sequence>MNNKQSNLQKNIRQANDYFSEAIKPPYPQSIKIDSLHSQNIKDTEGLVQFIIASPKTFQPAEIKKMSQLKDIQIALISIMANHLAMLKKENNEAYYQPQHWIEALNHLPFLGPNKVETKKLDKQTCDFSIAQSFVQLLLGTAINIASPSLAEFIEFLRKQGQQIEIGLRDSFDTYKTITIAGVTEILNHNNNLIFVPKFKILSILFSYQSAKMLLASCIGRKFTLSLEYSTITTIFDIAALDDPLVNQQFYDFLRKYRQLSITKSDAFFSGDFICDNVLAKNENKKGKE</sequence>
<dbReference type="EMBL" id="LXEN01000157">
    <property type="protein sequence ID" value="OAT21095.1"/>
    <property type="molecule type" value="Genomic_DNA"/>
</dbReference>
<reference evidence="2 3" key="1">
    <citation type="submission" date="2016-04" db="EMBL/GenBank/DDBJ databases">
        <title>ATOL: Assembling a taxonomically balanced genome-scale reconstruction of the evolutionary history of the Enterobacteriaceae.</title>
        <authorList>
            <person name="Plunkett G.III."/>
            <person name="Neeno-Eckwall E.C."/>
            <person name="Glasner J.D."/>
            <person name="Perna N.T."/>
        </authorList>
    </citation>
    <scope>NUCLEOTIDE SEQUENCE [LARGE SCALE GENOMIC DNA]</scope>
    <source>
        <strain evidence="2 3">ATCC 19692</strain>
    </source>
</reference>
<proteinExistence type="predicted"/>
<dbReference type="Proteomes" id="UP000094023">
    <property type="component" value="Unassembled WGS sequence"/>
</dbReference>
<gene>
    <name evidence="2" type="ORF">M983_3192</name>
</gene>
<feature type="domain" description="Virulence factor Evf" evidence="1">
    <location>
        <begin position="42"/>
        <end position="273"/>
    </location>
</feature>
<dbReference type="AlphaFoldDB" id="A0A198F8I1"/>
<dbReference type="InterPro" id="IPR041576">
    <property type="entry name" value="Evf"/>
</dbReference>
<organism evidence="2 3">
    <name type="scientific">Proteus myxofaciens ATCC 19692</name>
    <dbReference type="NCBI Taxonomy" id="1354337"/>
    <lineage>
        <taxon>Bacteria</taxon>
        <taxon>Pseudomonadati</taxon>
        <taxon>Pseudomonadota</taxon>
        <taxon>Gammaproteobacteria</taxon>
        <taxon>Enterobacterales</taxon>
        <taxon>Morganellaceae</taxon>
        <taxon>Proteus</taxon>
    </lineage>
</organism>
<name>A0A198F8I1_9GAMM</name>
<comment type="caution">
    <text evidence="2">The sequence shown here is derived from an EMBL/GenBank/DDBJ whole genome shotgun (WGS) entry which is preliminary data.</text>
</comment>
<evidence type="ECO:0000313" key="2">
    <source>
        <dbReference type="EMBL" id="OAT21095.1"/>
    </source>
</evidence>
<dbReference type="Pfam" id="PF18270">
    <property type="entry name" value="Evf"/>
    <property type="match status" value="1"/>
</dbReference>
<protein>
    <recommendedName>
        <fullName evidence="1">Virulence factor Evf domain-containing protein</fullName>
    </recommendedName>
</protein>
<dbReference type="PATRIC" id="fig|1354337.4.peg.3297"/>
<keyword evidence="3" id="KW-1185">Reference proteome</keyword>
<evidence type="ECO:0000313" key="3">
    <source>
        <dbReference type="Proteomes" id="UP000094023"/>
    </source>
</evidence>
<accession>A0A198F8I1</accession>
<dbReference type="RefSeq" id="WP_245684059.1">
    <property type="nucleotide sequence ID" value="NZ_LXEN01000157.1"/>
</dbReference>